<proteinExistence type="predicted"/>
<dbReference type="VEuPathDB" id="FungiDB:AMAG_18502"/>
<evidence type="ECO:0000256" key="1">
    <source>
        <dbReference type="SAM" id="Phobius"/>
    </source>
</evidence>
<gene>
    <name evidence="2" type="ORF">AMAG_18502</name>
</gene>
<keyword evidence="3" id="KW-1185">Reference proteome</keyword>
<protein>
    <submittedName>
        <fullName evidence="2">Uncharacterized protein</fullName>
    </submittedName>
</protein>
<evidence type="ECO:0000313" key="3">
    <source>
        <dbReference type="Proteomes" id="UP000054350"/>
    </source>
</evidence>
<feature type="transmembrane region" description="Helical" evidence="1">
    <location>
        <begin position="42"/>
        <end position="61"/>
    </location>
</feature>
<organism evidence="2 3">
    <name type="scientific">Allomyces macrogynus (strain ATCC 38327)</name>
    <name type="common">Allomyces javanicus var. macrogynus</name>
    <dbReference type="NCBI Taxonomy" id="578462"/>
    <lineage>
        <taxon>Eukaryota</taxon>
        <taxon>Fungi</taxon>
        <taxon>Fungi incertae sedis</taxon>
        <taxon>Blastocladiomycota</taxon>
        <taxon>Blastocladiomycetes</taxon>
        <taxon>Blastocladiales</taxon>
        <taxon>Blastocladiaceae</taxon>
        <taxon>Allomyces</taxon>
    </lineage>
</organism>
<reference evidence="2 3" key="1">
    <citation type="submission" date="2009-11" db="EMBL/GenBank/DDBJ databases">
        <title>Annotation of Allomyces macrogynus ATCC 38327.</title>
        <authorList>
            <consortium name="The Broad Institute Genome Sequencing Platform"/>
            <person name="Russ C."/>
            <person name="Cuomo C."/>
            <person name="Burger G."/>
            <person name="Gray M.W."/>
            <person name="Holland P.W.H."/>
            <person name="King N."/>
            <person name="Lang F.B.F."/>
            <person name="Roger A.J."/>
            <person name="Ruiz-Trillo I."/>
            <person name="Young S.K."/>
            <person name="Zeng Q."/>
            <person name="Gargeya S."/>
            <person name="Fitzgerald M."/>
            <person name="Haas B."/>
            <person name="Abouelleil A."/>
            <person name="Alvarado L."/>
            <person name="Arachchi H.M."/>
            <person name="Berlin A."/>
            <person name="Chapman S.B."/>
            <person name="Gearin G."/>
            <person name="Goldberg J."/>
            <person name="Griggs A."/>
            <person name="Gujja S."/>
            <person name="Hansen M."/>
            <person name="Heiman D."/>
            <person name="Howarth C."/>
            <person name="Larimer J."/>
            <person name="Lui A."/>
            <person name="MacDonald P.J.P."/>
            <person name="McCowen C."/>
            <person name="Montmayeur A."/>
            <person name="Murphy C."/>
            <person name="Neiman D."/>
            <person name="Pearson M."/>
            <person name="Priest M."/>
            <person name="Roberts A."/>
            <person name="Saif S."/>
            <person name="Shea T."/>
            <person name="Sisk P."/>
            <person name="Stolte C."/>
            <person name="Sykes S."/>
            <person name="Wortman J."/>
            <person name="Nusbaum C."/>
            <person name="Birren B."/>
        </authorList>
    </citation>
    <scope>NUCLEOTIDE SEQUENCE [LARGE SCALE GENOMIC DNA]</scope>
    <source>
        <strain evidence="2 3">ATCC 38327</strain>
    </source>
</reference>
<reference evidence="3" key="2">
    <citation type="submission" date="2009-11" db="EMBL/GenBank/DDBJ databases">
        <title>The Genome Sequence of Allomyces macrogynus strain ATCC 38327.</title>
        <authorList>
            <consortium name="The Broad Institute Genome Sequencing Platform"/>
            <person name="Russ C."/>
            <person name="Cuomo C."/>
            <person name="Shea T."/>
            <person name="Young S.K."/>
            <person name="Zeng Q."/>
            <person name="Koehrsen M."/>
            <person name="Haas B."/>
            <person name="Borodovsky M."/>
            <person name="Guigo R."/>
            <person name="Alvarado L."/>
            <person name="Berlin A."/>
            <person name="Borenstein D."/>
            <person name="Chen Z."/>
            <person name="Engels R."/>
            <person name="Freedman E."/>
            <person name="Gellesch M."/>
            <person name="Goldberg J."/>
            <person name="Griggs A."/>
            <person name="Gujja S."/>
            <person name="Heiman D."/>
            <person name="Hepburn T."/>
            <person name="Howarth C."/>
            <person name="Jen D."/>
            <person name="Larson L."/>
            <person name="Lewis B."/>
            <person name="Mehta T."/>
            <person name="Park D."/>
            <person name="Pearson M."/>
            <person name="Roberts A."/>
            <person name="Saif S."/>
            <person name="Shenoy N."/>
            <person name="Sisk P."/>
            <person name="Stolte C."/>
            <person name="Sykes S."/>
            <person name="Walk T."/>
            <person name="White J."/>
            <person name="Yandava C."/>
            <person name="Burger G."/>
            <person name="Gray M.W."/>
            <person name="Holland P.W.H."/>
            <person name="King N."/>
            <person name="Lang F.B.F."/>
            <person name="Roger A.J."/>
            <person name="Ruiz-Trillo I."/>
            <person name="Lander E."/>
            <person name="Nusbaum C."/>
        </authorList>
    </citation>
    <scope>NUCLEOTIDE SEQUENCE [LARGE SCALE GENOMIC DNA]</scope>
    <source>
        <strain evidence="3">ATCC 38327</strain>
    </source>
</reference>
<accession>A0A0L0SCU5</accession>
<keyword evidence="1" id="KW-1133">Transmembrane helix</keyword>
<name>A0A0L0SCU5_ALLM3</name>
<evidence type="ECO:0000313" key="2">
    <source>
        <dbReference type="EMBL" id="KNE60262.1"/>
    </source>
</evidence>
<dbReference type="AlphaFoldDB" id="A0A0L0SCU5"/>
<keyword evidence="1" id="KW-0812">Transmembrane</keyword>
<keyword evidence="1" id="KW-0472">Membrane</keyword>
<dbReference type="EMBL" id="GG745336">
    <property type="protein sequence ID" value="KNE60262.1"/>
    <property type="molecule type" value="Genomic_DNA"/>
</dbReference>
<sequence length="66" mass="7431">MMVPSKKRRGSGRRRSSFFHPLENPLTGPLFLWVVGDPKRKWIAPVLAMISVSATFVWLALPLVAL</sequence>
<dbReference type="Proteomes" id="UP000054350">
    <property type="component" value="Unassembled WGS sequence"/>
</dbReference>